<organism evidence="2">
    <name type="scientific">Helicotheca tamesis</name>
    <dbReference type="NCBI Taxonomy" id="374047"/>
    <lineage>
        <taxon>Eukaryota</taxon>
        <taxon>Sar</taxon>
        <taxon>Stramenopiles</taxon>
        <taxon>Ochrophyta</taxon>
        <taxon>Bacillariophyta</taxon>
        <taxon>Mediophyceae</taxon>
        <taxon>Lithodesmiophycidae</taxon>
        <taxon>Lithodesmiales</taxon>
        <taxon>Lithodesmiaceae</taxon>
        <taxon>Helicotheca</taxon>
    </lineage>
</organism>
<feature type="domain" description="Thioredoxin" evidence="1">
    <location>
        <begin position="1"/>
        <end position="105"/>
    </location>
</feature>
<dbReference type="CDD" id="cd02947">
    <property type="entry name" value="TRX_family"/>
    <property type="match status" value="1"/>
</dbReference>
<name>A0A7S2HG68_9STRA</name>
<dbReference type="SUPFAM" id="SSF52833">
    <property type="entry name" value="Thioredoxin-like"/>
    <property type="match status" value="1"/>
</dbReference>
<dbReference type="InterPro" id="IPR017937">
    <property type="entry name" value="Thioredoxin_CS"/>
</dbReference>
<dbReference type="PROSITE" id="PS00194">
    <property type="entry name" value="THIOREDOXIN_1"/>
    <property type="match status" value="1"/>
</dbReference>
<evidence type="ECO:0000259" key="1">
    <source>
        <dbReference type="PROSITE" id="PS51352"/>
    </source>
</evidence>
<dbReference type="PROSITE" id="PS51352">
    <property type="entry name" value="THIOREDOXIN_2"/>
    <property type="match status" value="1"/>
</dbReference>
<evidence type="ECO:0000313" key="2">
    <source>
        <dbReference type="EMBL" id="CAD9489723.1"/>
    </source>
</evidence>
<dbReference type="Gene3D" id="3.40.30.10">
    <property type="entry name" value="Glutaredoxin"/>
    <property type="match status" value="1"/>
</dbReference>
<dbReference type="PANTHER" id="PTHR10438:SF468">
    <property type="entry name" value="THIOREDOXIN-1-RELATED"/>
    <property type="match status" value="1"/>
</dbReference>
<dbReference type="InterPro" id="IPR013766">
    <property type="entry name" value="Thioredoxin_domain"/>
</dbReference>
<dbReference type="EMBL" id="HBGV01008690">
    <property type="protein sequence ID" value="CAD9489723.1"/>
    <property type="molecule type" value="Transcribed_RNA"/>
</dbReference>
<dbReference type="Pfam" id="PF00085">
    <property type="entry name" value="Thioredoxin"/>
    <property type="match status" value="1"/>
</dbReference>
<protein>
    <recommendedName>
        <fullName evidence="1">Thioredoxin domain-containing protein</fullName>
    </recommendedName>
</protein>
<dbReference type="InterPro" id="IPR050620">
    <property type="entry name" value="Thioredoxin_H-type-like"/>
</dbReference>
<reference evidence="2" key="1">
    <citation type="submission" date="2021-01" db="EMBL/GenBank/DDBJ databases">
        <authorList>
            <person name="Corre E."/>
            <person name="Pelletier E."/>
            <person name="Niang G."/>
            <person name="Scheremetjew M."/>
            <person name="Finn R."/>
            <person name="Kale V."/>
            <person name="Holt S."/>
            <person name="Cochrane G."/>
            <person name="Meng A."/>
            <person name="Brown T."/>
            <person name="Cohen L."/>
        </authorList>
    </citation>
    <scope>NUCLEOTIDE SEQUENCE</scope>
    <source>
        <strain evidence="2">CCMP826</strain>
    </source>
</reference>
<dbReference type="PANTHER" id="PTHR10438">
    <property type="entry name" value="THIOREDOXIN"/>
    <property type="match status" value="1"/>
</dbReference>
<sequence>MTWVELKSPNDLMDFINDNPVCLVTFSATWCGPCKASKPKLKTVSESSSVPFGYVYESDLDDFLDTMILVKAFPTSVMYKDGEEVDRVQGVDFEGLEKMLADQSA</sequence>
<proteinExistence type="predicted"/>
<dbReference type="AlphaFoldDB" id="A0A7S2HG68"/>
<dbReference type="InterPro" id="IPR036249">
    <property type="entry name" value="Thioredoxin-like_sf"/>
</dbReference>
<gene>
    <name evidence="2" type="ORF">HTAM1171_LOCUS5373</name>
</gene>
<accession>A0A7S2HG68</accession>